<comment type="caution">
    <text evidence="1">The sequence shown here is derived from an EMBL/GenBank/DDBJ whole genome shotgun (WGS) entry which is preliminary data.</text>
</comment>
<organism evidence="1">
    <name type="scientific">marine sediment metagenome</name>
    <dbReference type="NCBI Taxonomy" id="412755"/>
    <lineage>
        <taxon>unclassified sequences</taxon>
        <taxon>metagenomes</taxon>
        <taxon>ecological metagenomes</taxon>
    </lineage>
</organism>
<reference evidence="1" key="1">
    <citation type="journal article" date="2015" name="Nature">
        <title>Complex archaea that bridge the gap between prokaryotes and eukaryotes.</title>
        <authorList>
            <person name="Spang A."/>
            <person name="Saw J.H."/>
            <person name="Jorgensen S.L."/>
            <person name="Zaremba-Niedzwiedzka K."/>
            <person name="Martijn J."/>
            <person name="Lind A.E."/>
            <person name="van Eijk R."/>
            <person name="Schleper C."/>
            <person name="Guy L."/>
            <person name="Ettema T.J."/>
        </authorList>
    </citation>
    <scope>NUCLEOTIDE SEQUENCE</scope>
</reference>
<gene>
    <name evidence="1" type="ORF">LCGC14_0129120</name>
</gene>
<evidence type="ECO:0000313" key="1">
    <source>
        <dbReference type="EMBL" id="KKO00146.1"/>
    </source>
</evidence>
<proteinExistence type="predicted"/>
<dbReference type="AlphaFoldDB" id="A0A0F9V4G9"/>
<name>A0A0F9V4G9_9ZZZZ</name>
<dbReference type="EMBL" id="LAZR01000042">
    <property type="protein sequence ID" value="KKO00146.1"/>
    <property type="molecule type" value="Genomic_DNA"/>
</dbReference>
<protein>
    <submittedName>
        <fullName evidence="1">Uncharacterized protein</fullName>
    </submittedName>
</protein>
<accession>A0A0F9V4G9</accession>
<sequence length="68" mass="8016">MKEKNVFKKIGFPLLDVPRDLKQKVLVDVENAKLLMDLANLFSSNFNFTANHIFKEVKKINNRKPWKL</sequence>